<name>A0A2U9SDV2_9PROT</name>
<keyword evidence="3" id="KW-0969">Cilium</keyword>
<sequence>MDIAATSLRSTPVHTPAAATPAGPNPAIPNPAAAEKVAKEFEAMLVSQLMESMFAGMRESPLFGGGGPAEKPWRSMMLQEYGKAIAESGTLGIARMTHDEIARLYAAQGPTQPEQRS</sequence>
<dbReference type="Pfam" id="PF10135">
    <property type="entry name" value="Rod-binding"/>
    <property type="match status" value="1"/>
</dbReference>
<dbReference type="AlphaFoldDB" id="A0A2U9SDV2"/>
<dbReference type="EMBL" id="CP029834">
    <property type="protein sequence ID" value="AWU97770.1"/>
    <property type="molecule type" value="Genomic_DNA"/>
</dbReference>
<feature type="region of interest" description="Disordered" evidence="1">
    <location>
        <begin position="1"/>
        <end position="30"/>
    </location>
</feature>
<proteinExistence type="predicted"/>
<protein>
    <submittedName>
        <fullName evidence="3">Flagellar biosynthesis protein FlgJ</fullName>
    </submittedName>
</protein>
<keyword evidence="3" id="KW-0966">Cell projection</keyword>
<feature type="domain" description="Flagellar protein FlgJ N-terminal" evidence="2">
    <location>
        <begin position="52"/>
        <end position="96"/>
    </location>
</feature>
<keyword evidence="3" id="KW-0614">Plasmid</keyword>
<dbReference type="Proteomes" id="UP000249605">
    <property type="component" value="Plasmid unnamed4"/>
</dbReference>
<dbReference type="RefSeq" id="WP_111070568.1">
    <property type="nucleotide sequence ID" value="NZ_CP029834.1"/>
</dbReference>
<dbReference type="KEGG" id="azm:DM194_26170"/>
<organism evidence="3 4">
    <name type="scientific">Azospirillum ramasamyi</name>
    <dbReference type="NCBI Taxonomy" id="682998"/>
    <lineage>
        <taxon>Bacteria</taxon>
        <taxon>Pseudomonadati</taxon>
        <taxon>Pseudomonadota</taxon>
        <taxon>Alphaproteobacteria</taxon>
        <taxon>Rhodospirillales</taxon>
        <taxon>Azospirillaceae</taxon>
        <taxon>Azospirillum</taxon>
    </lineage>
</organism>
<keyword evidence="4" id="KW-1185">Reference proteome</keyword>
<gene>
    <name evidence="3" type="ORF">DM194_26170</name>
</gene>
<keyword evidence="3" id="KW-0282">Flagellum</keyword>
<geneLocation type="plasmid" evidence="3 4">
    <name>unnamed4</name>
</geneLocation>
<evidence type="ECO:0000313" key="3">
    <source>
        <dbReference type="EMBL" id="AWU97770.1"/>
    </source>
</evidence>
<dbReference type="InterPro" id="IPR019301">
    <property type="entry name" value="Flagellar_prot_FlgJ_N"/>
</dbReference>
<reference evidence="3 4" key="1">
    <citation type="submission" date="2018-06" db="EMBL/GenBank/DDBJ databases">
        <title>Complete genome sequencing of Azospirillum sp. M2T2B2.</title>
        <authorList>
            <person name="Heo J."/>
            <person name="Kim S.-J."/>
            <person name="Kwon S.-W."/>
            <person name="Anandham R."/>
        </authorList>
    </citation>
    <scope>NUCLEOTIDE SEQUENCE [LARGE SCALE GENOMIC DNA]</scope>
    <source>
        <strain evidence="3 4">M2T2B2</strain>
        <plasmid evidence="3 4">unnamed4</plasmid>
    </source>
</reference>
<accession>A0A2U9SDV2</accession>
<evidence type="ECO:0000313" key="4">
    <source>
        <dbReference type="Proteomes" id="UP000249605"/>
    </source>
</evidence>
<evidence type="ECO:0000259" key="2">
    <source>
        <dbReference type="Pfam" id="PF10135"/>
    </source>
</evidence>
<evidence type="ECO:0000256" key="1">
    <source>
        <dbReference type="SAM" id="MobiDB-lite"/>
    </source>
</evidence>
<dbReference type="OrthoDB" id="7862954at2"/>